<feature type="domain" description="ABC transporter" evidence="5">
    <location>
        <begin position="6"/>
        <end position="231"/>
    </location>
</feature>
<dbReference type="PROSITE" id="PS50893">
    <property type="entry name" value="ABC_TRANSPORTER_2"/>
    <property type="match status" value="1"/>
</dbReference>
<sequence length="303" mass="33371">MTETLVSIENIVKRFGKETAVNNLSFEINKGSCTALLGPNGAGKTTTLRMLAGLLHPTSGKITFDGLTNGDHRKYIGYLPQHPVFYNWMSASEFLVYVGQLAHLSKKESHQKANELLELVGLADAKQKKIGGFSGGMKQRLGIAQAMIHEPKLVMLDEPVSALDPVGRREVIEMMRELKRKTTILFSTHVLHDAEEVCDDIVIVHKGELALSDSLAGLRKKHQHDVIVIEAETDIMDWANGLKAIGAVHEVTVDRTKATIVVTQLDTARNAILQDILIKNIPVSTFKIGQSSLEDVFMKVVKS</sequence>
<dbReference type="CDD" id="cd03230">
    <property type="entry name" value="ABC_DR_subfamily_A"/>
    <property type="match status" value="1"/>
</dbReference>
<evidence type="ECO:0000256" key="4">
    <source>
        <dbReference type="ARBA" id="ARBA00022840"/>
    </source>
</evidence>
<dbReference type="Pfam" id="PF00005">
    <property type="entry name" value="ABC_tran"/>
    <property type="match status" value="1"/>
</dbReference>
<dbReference type="Pfam" id="PF13732">
    <property type="entry name" value="DrrA1-3_C"/>
    <property type="match status" value="1"/>
</dbReference>
<keyword evidence="7" id="KW-1185">Reference proteome</keyword>
<dbReference type="PANTHER" id="PTHR43335:SF11">
    <property type="entry name" value="ABC TRANSPORTER RELATED"/>
    <property type="match status" value="1"/>
</dbReference>
<comment type="caution">
    <text evidence="6">The sequence shown here is derived from an EMBL/GenBank/DDBJ whole genome shotgun (WGS) entry which is preliminary data.</text>
</comment>
<evidence type="ECO:0000256" key="3">
    <source>
        <dbReference type="ARBA" id="ARBA00022741"/>
    </source>
</evidence>
<dbReference type="GO" id="GO:0016887">
    <property type="term" value="F:ATP hydrolysis activity"/>
    <property type="evidence" value="ECO:0007669"/>
    <property type="project" value="InterPro"/>
</dbReference>
<dbReference type="InterPro" id="IPR027417">
    <property type="entry name" value="P-loop_NTPase"/>
</dbReference>
<dbReference type="GO" id="GO:0005524">
    <property type="term" value="F:ATP binding"/>
    <property type="evidence" value="ECO:0007669"/>
    <property type="project" value="UniProtKB-KW"/>
</dbReference>
<gene>
    <name evidence="6" type="ORF">E1I69_21390</name>
</gene>
<keyword evidence="4 6" id="KW-0067">ATP-binding</keyword>
<dbReference type="InterPro" id="IPR025302">
    <property type="entry name" value="DrrA1/2-like_C"/>
</dbReference>
<protein>
    <submittedName>
        <fullName evidence="6">ABC transporter ATP-binding protein</fullName>
    </submittedName>
</protein>
<dbReference type="InterPro" id="IPR003439">
    <property type="entry name" value="ABC_transporter-like_ATP-bd"/>
</dbReference>
<dbReference type="STRING" id="1033734.GCA_000285535_02525"/>
<comment type="similarity">
    <text evidence="1">Belongs to the ABC transporter superfamily.</text>
</comment>
<organism evidence="6 7">
    <name type="scientific">Bacillus timonensis</name>
    <dbReference type="NCBI Taxonomy" id="1033734"/>
    <lineage>
        <taxon>Bacteria</taxon>
        <taxon>Bacillati</taxon>
        <taxon>Bacillota</taxon>
        <taxon>Bacilli</taxon>
        <taxon>Bacillales</taxon>
        <taxon>Bacillaceae</taxon>
        <taxon>Bacillus</taxon>
    </lineage>
</organism>
<dbReference type="SMART" id="SM00382">
    <property type="entry name" value="AAA"/>
    <property type="match status" value="1"/>
</dbReference>
<proteinExistence type="inferred from homology"/>
<reference evidence="6 7" key="1">
    <citation type="journal article" date="2019" name="Indoor Air">
        <title>Impacts of indoor surface finishes on bacterial viability.</title>
        <authorList>
            <person name="Hu J."/>
            <person name="Maamar S.B."/>
            <person name="Glawe A.J."/>
            <person name="Gottel N."/>
            <person name="Gilbert J.A."/>
            <person name="Hartmann E.M."/>
        </authorList>
    </citation>
    <scope>NUCLEOTIDE SEQUENCE [LARGE SCALE GENOMIC DNA]</scope>
    <source>
        <strain evidence="6 7">AF060A6</strain>
    </source>
</reference>
<evidence type="ECO:0000259" key="5">
    <source>
        <dbReference type="PROSITE" id="PS50893"/>
    </source>
</evidence>
<dbReference type="Gene3D" id="3.40.50.300">
    <property type="entry name" value="P-loop containing nucleotide triphosphate hydrolases"/>
    <property type="match status" value="1"/>
</dbReference>
<evidence type="ECO:0000313" key="7">
    <source>
        <dbReference type="Proteomes" id="UP000306477"/>
    </source>
</evidence>
<keyword evidence="3" id="KW-0547">Nucleotide-binding</keyword>
<evidence type="ECO:0000256" key="2">
    <source>
        <dbReference type="ARBA" id="ARBA00022448"/>
    </source>
</evidence>
<dbReference type="RefSeq" id="WP_136381574.1">
    <property type="nucleotide sequence ID" value="NZ_SLUB01000066.1"/>
</dbReference>
<dbReference type="PROSITE" id="PS00211">
    <property type="entry name" value="ABC_TRANSPORTER_1"/>
    <property type="match status" value="1"/>
</dbReference>
<name>A0A4V3V734_9BACI</name>
<dbReference type="AlphaFoldDB" id="A0A4V3V734"/>
<dbReference type="OrthoDB" id="9804819at2"/>
<keyword evidence="2" id="KW-0813">Transport</keyword>
<evidence type="ECO:0000313" key="6">
    <source>
        <dbReference type="EMBL" id="THE09713.1"/>
    </source>
</evidence>
<dbReference type="InterPro" id="IPR003593">
    <property type="entry name" value="AAA+_ATPase"/>
</dbReference>
<evidence type="ECO:0000256" key="1">
    <source>
        <dbReference type="ARBA" id="ARBA00005417"/>
    </source>
</evidence>
<dbReference type="SUPFAM" id="SSF52540">
    <property type="entry name" value="P-loop containing nucleoside triphosphate hydrolases"/>
    <property type="match status" value="1"/>
</dbReference>
<accession>A0A4V3V734</accession>
<dbReference type="EMBL" id="SLUB01000066">
    <property type="protein sequence ID" value="THE09713.1"/>
    <property type="molecule type" value="Genomic_DNA"/>
</dbReference>
<dbReference type="InterPro" id="IPR017871">
    <property type="entry name" value="ABC_transporter-like_CS"/>
</dbReference>
<dbReference type="PANTHER" id="PTHR43335">
    <property type="entry name" value="ABC TRANSPORTER, ATP-BINDING PROTEIN"/>
    <property type="match status" value="1"/>
</dbReference>
<dbReference type="Proteomes" id="UP000306477">
    <property type="component" value="Unassembled WGS sequence"/>
</dbReference>